<evidence type="ECO:0000313" key="2">
    <source>
        <dbReference type="Proteomes" id="UP001066276"/>
    </source>
</evidence>
<protein>
    <recommendedName>
        <fullName evidence="3">Reverse transcriptase domain-containing protein</fullName>
    </recommendedName>
</protein>
<name>A0AAV7QLW4_PLEWA</name>
<accession>A0AAV7QLW4</accession>
<organism evidence="1 2">
    <name type="scientific">Pleurodeles waltl</name>
    <name type="common">Iberian ribbed newt</name>
    <dbReference type="NCBI Taxonomy" id="8319"/>
    <lineage>
        <taxon>Eukaryota</taxon>
        <taxon>Metazoa</taxon>
        <taxon>Chordata</taxon>
        <taxon>Craniata</taxon>
        <taxon>Vertebrata</taxon>
        <taxon>Euteleostomi</taxon>
        <taxon>Amphibia</taxon>
        <taxon>Batrachia</taxon>
        <taxon>Caudata</taxon>
        <taxon>Salamandroidea</taxon>
        <taxon>Salamandridae</taxon>
        <taxon>Pleurodelinae</taxon>
        <taxon>Pleurodeles</taxon>
    </lineage>
</organism>
<reference evidence="1" key="1">
    <citation type="journal article" date="2022" name="bioRxiv">
        <title>Sequencing and chromosome-scale assembly of the giantPleurodeles waltlgenome.</title>
        <authorList>
            <person name="Brown T."/>
            <person name="Elewa A."/>
            <person name="Iarovenko S."/>
            <person name="Subramanian E."/>
            <person name="Araus A.J."/>
            <person name="Petzold A."/>
            <person name="Susuki M."/>
            <person name="Suzuki K.-i.T."/>
            <person name="Hayashi T."/>
            <person name="Toyoda A."/>
            <person name="Oliveira C."/>
            <person name="Osipova E."/>
            <person name="Leigh N.D."/>
            <person name="Simon A."/>
            <person name="Yun M.H."/>
        </authorList>
    </citation>
    <scope>NUCLEOTIDE SEQUENCE</scope>
    <source>
        <strain evidence="1">20211129_DDA</strain>
        <tissue evidence="1">Liver</tissue>
    </source>
</reference>
<feature type="non-terminal residue" evidence="1">
    <location>
        <position position="1"/>
    </location>
</feature>
<evidence type="ECO:0008006" key="3">
    <source>
        <dbReference type="Google" id="ProtNLM"/>
    </source>
</evidence>
<keyword evidence="2" id="KW-1185">Reference proteome</keyword>
<sequence length="68" mass="7922">QISTSSPDFDERVILWCRFIDDIFVIWKGNETSARDFVAFLNNNYNLHLSDQSSKQQIAFPDVEVIVQ</sequence>
<dbReference type="EMBL" id="JANPWB010000010">
    <property type="protein sequence ID" value="KAJ1140125.1"/>
    <property type="molecule type" value="Genomic_DNA"/>
</dbReference>
<evidence type="ECO:0000313" key="1">
    <source>
        <dbReference type="EMBL" id="KAJ1140125.1"/>
    </source>
</evidence>
<feature type="non-terminal residue" evidence="1">
    <location>
        <position position="68"/>
    </location>
</feature>
<comment type="caution">
    <text evidence="1">The sequence shown here is derived from an EMBL/GenBank/DDBJ whole genome shotgun (WGS) entry which is preliminary data.</text>
</comment>
<gene>
    <name evidence="1" type="ORF">NDU88_006485</name>
</gene>
<dbReference type="AlphaFoldDB" id="A0AAV7QLW4"/>
<proteinExistence type="predicted"/>
<dbReference type="Proteomes" id="UP001066276">
    <property type="component" value="Chromosome 6"/>
</dbReference>